<keyword evidence="8" id="KW-1185">Reference proteome</keyword>
<accession>A0A8J5H9I8</accession>
<dbReference type="FunFam" id="3.30.730.10:FF:000001">
    <property type="entry name" value="Ethylene-responsive transcription factor 2"/>
    <property type="match status" value="1"/>
</dbReference>
<reference evidence="7 8" key="1">
    <citation type="submission" date="2020-08" db="EMBL/GenBank/DDBJ databases">
        <title>Plant Genome Project.</title>
        <authorList>
            <person name="Zhang R.-G."/>
        </authorList>
    </citation>
    <scope>NUCLEOTIDE SEQUENCE [LARGE SCALE GENOMIC DNA]</scope>
    <source>
        <tissue evidence="7">Rhizome</tissue>
    </source>
</reference>
<evidence type="ECO:0000313" key="8">
    <source>
        <dbReference type="Proteomes" id="UP000734854"/>
    </source>
</evidence>
<evidence type="ECO:0000313" key="7">
    <source>
        <dbReference type="EMBL" id="KAG6512505.1"/>
    </source>
</evidence>
<dbReference type="Pfam" id="PF00847">
    <property type="entry name" value="AP2"/>
    <property type="match status" value="1"/>
</dbReference>
<feature type="domain" description="AP2/ERF" evidence="6">
    <location>
        <begin position="60"/>
        <end position="118"/>
    </location>
</feature>
<evidence type="ECO:0000256" key="2">
    <source>
        <dbReference type="ARBA" id="ARBA00023015"/>
    </source>
</evidence>
<keyword evidence="3" id="KW-0238">DNA-binding</keyword>
<dbReference type="InterPro" id="IPR001471">
    <property type="entry name" value="AP2/ERF_dom"/>
</dbReference>
<evidence type="ECO:0000259" key="6">
    <source>
        <dbReference type="PROSITE" id="PS51032"/>
    </source>
</evidence>
<dbReference type="PROSITE" id="PS51032">
    <property type="entry name" value="AP2_ERF"/>
    <property type="match status" value="1"/>
</dbReference>
<keyword evidence="2" id="KW-0805">Transcription regulation</keyword>
<sequence>MNVEFLSGSSGSFSCGAASQLPFDANDTGGATALLDALPEAASAVVEAESGRHRPPSAGGYRGVRRRPWGKFAAEIRDSSRNGARVWLGTFDTAEAAAMAYDQAALSMRGRLAVLNFPMERVQESLRQLDCWRRSAAASVDDGSFVMALKKKHLIRRRRPSPAIRKSKASTAQRAIQHVLELEDLGADYLEELLRVSELPNLLSN</sequence>
<evidence type="ECO:0000256" key="5">
    <source>
        <dbReference type="ARBA" id="ARBA00023242"/>
    </source>
</evidence>
<name>A0A8J5H9I8_ZINOF</name>
<comment type="caution">
    <text evidence="7">The sequence shown here is derived from an EMBL/GenBank/DDBJ whole genome shotgun (WGS) entry which is preliminary data.</text>
</comment>
<dbReference type="GO" id="GO:0003677">
    <property type="term" value="F:DNA binding"/>
    <property type="evidence" value="ECO:0007669"/>
    <property type="project" value="UniProtKB-KW"/>
</dbReference>
<keyword evidence="5" id="KW-0539">Nucleus</keyword>
<dbReference type="OrthoDB" id="670255at2759"/>
<dbReference type="Proteomes" id="UP000734854">
    <property type="component" value="Unassembled WGS sequence"/>
</dbReference>
<evidence type="ECO:0000256" key="3">
    <source>
        <dbReference type="ARBA" id="ARBA00023125"/>
    </source>
</evidence>
<protein>
    <recommendedName>
        <fullName evidence="6">AP2/ERF domain-containing protein</fullName>
    </recommendedName>
</protein>
<dbReference type="GO" id="GO:0003700">
    <property type="term" value="F:DNA-binding transcription factor activity"/>
    <property type="evidence" value="ECO:0007669"/>
    <property type="project" value="InterPro"/>
</dbReference>
<gene>
    <name evidence="7" type="ORF">ZIOFF_030626</name>
</gene>
<dbReference type="SMART" id="SM00380">
    <property type="entry name" value="AP2"/>
    <property type="match status" value="1"/>
</dbReference>
<proteinExistence type="predicted"/>
<dbReference type="AlphaFoldDB" id="A0A8J5H9I8"/>
<dbReference type="GO" id="GO:0009873">
    <property type="term" value="P:ethylene-activated signaling pathway"/>
    <property type="evidence" value="ECO:0007669"/>
    <property type="project" value="InterPro"/>
</dbReference>
<keyword evidence="4" id="KW-0804">Transcription</keyword>
<comment type="subcellular location">
    <subcellularLocation>
        <location evidence="1">Nucleus</location>
    </subcellularLocation>
</comment>
<dbReference type="GO" id="GO:0005634">
    <property type="term" value="C:nucleus"/>
    <property type="evidence" value="ECO:0007669"/>
    <property type="project" value="UniProtKB-SubCell"/>
</dbReference>
<dbReference type="EMBL" id="JACMSC010000008">
    <property type="protein sequence ID" value="KAG6512505.1"/>
    <property type="molecule type" value="Genomic_DNA"/>
</dbReference>
<dbReference type="PANTHER" id="PTHR31190:SF314">
    <property type="entry name" value="ETHYLENE-RESPONSIVE TRANSCRIPTION FACTOR ERF094"/>
    <property type="match status" value="1"/>
</dbReference>
<evidence type="ECO:0000256" key="1">
    <source>
        <dbReference type="ARBA" id="ARBA00004123"/>
    </source>
</evidence>
<evidence type="ECO:0000256" key="4">
    <source>
        <dbReference type="ARBA" id="ARBA00023163"/>
    </source>
</evidence>
<dbReference type="CDD" id="cd00018">
    <property type="entry name" value="AP2"/>
    <property type="match status" value="1"/>
</dbReference>
<organism evidence="7 8">
    <name type="scientific">Zingiber officinale</name>
    <name type="common">Ginger</name>
    <name type="synonym">Amomum zingiber</name>
    <dbReference type="NCBI Taxonomy" id="94328"/>
    <lineage>
        <taxon>Eukaryota</taxon>
        <taxon>Viridiplantae</taxon>
        <taxon>Streptophyta</taxon>
        <taxon>Embryophyta</taxon>
        <taxon>Tracheophyta</taxon>
        <taxon>Spermatophyta</taxon>
        <taxon>Magnoliopsida</taxon>
        <taxon>Liliopsida</taxon>
        <taxon>Zingiberales</taxon>
        <taxon>Zingiberaceae</taxon>
        <taxon>Zingiber</taxon>
    </lineage>
</organism>
<dbReference type="InterPro" id="IPR044808">
    <property type="entry name" value="ERF_plant"/>
</dbReference>
<dbReference type="PANTHER" id="PTHR31190">
    <property type="entry name" value="DNA-BINDING DOMAIN"/>
    <property type="match status" value="1"/>
</dbReference>